<dbReference type="AlphaFoldDB" id="A0A3T0HV93"/>
<keyword evidence="2" id="KW-1185">Reference proteome</keyword>
<dbReference type="OrthoDB" id="2943913at2"/>
<gene>
    <name evidence="1" type="ORF">CHR53_07355</name>
</gene>
<protein>
    <submittedName>
        <fullName evidence="1">Uncharacterized protein</fullName>
    </submittedName>
</protein>
<sequence>MADLTPNLGIKKPLATENVTRASFNENWDIIDQKAAPKEKAQMFKLTQDTGIRKETLGADLTVLQPGQYYATGNYIKPAPPFIDGDYDRDVYHIDVSKDNIETGSTTFNIRRIWDNREWIGTYYNAKYTWHEVITDRAPIYFNLTLQNGITVANYSGVARTPRYIKIGKQVFIEGEINAVSGVNITIATLPVGVRPPATRLFKTAMNNSVSNDGATIYIENTTGEIKLQVAAGSSNTISLCGISFFVD</sequence>
<dbReference type="KEGG" id="nmk:CHR53_07355"/>
<accession>A0A3T0HV93</accession>
<proteinExistence type="predicted"/>
<dbReference type="Proteomes" id="UP000282892">
    <property type="component" value="Chromosome"/>
</dbReference>
<evidence type="ECO:0000313" key="2">
    <source>
        <dbReference type="Proteomes" id="UP000282892"/>
    </source>
</evidence>
<organism evidence="1 2">
    <name type="scientific">Neobacillus mesonae</name>
    <dbReference type="NCBI Taxonomy" id="1193713"/>
    <lineage>
        <taxon>Bacteria</taxon>
        <taxon>Bacillati</taxon>
        <taxon>Bacillota</taxon>
        <taxon>Bacilli</taxon>
        <taxon>Bacillales</taxon>
        <taxon>Bacillaceae</taxon>
        <taxon>Neobacillus</taxon>
    </lineage>
</organism>
<dbReference type="RefSeq" id="WP_127485941.1">
    <property type="nucleotide sequence ID" value="NZ_CP022572.1"/>
</dbReference>
<name>A0A3T0HV93_9BACI</name>
<dbReference type="EMBL" id="CP022572">
    <property type="protein sequence ID" value="AZU61084.1"/>
    <property type="molecule type" value="Genomic_DNA"/>
</dbReference>
<reference evidence="1 2" key="1">
    <citation type="submission" date="2017-07" db="EMBL/GenBank/DDBJ databases">
        <title>The complete genome sequence of Bacillus mesonae strain H20-5, an efficient strain improving plant abiotic stress resistance.</title>
        <authorList>
            <person name="Kim S.Y."/>
            <person name="Song H."/>
            <person name="Sang M.K."/>
            <person name="Weon H.-Y."/>
            <person name="Song J."/>
        </authorList>
    </citation>
    <scope>NUCLEOTIDE SEQUENCE [LARGE SCALE GENOMIC DNA]</scope>
    <source>
        <strain evidence="1 2">H20-5</strain>
    </source>
</reference>
<evidence type="ECO:0000313" key="1">
    <source>
        <dbReference type="EMBL" id="AZU61084.1"/>
    </source>
</evidence>